<gene>
    <name evidence="2" type="ORF">EYF80_004602</name>
</gene>
<dbReference type="Proteomes" id="UP000314294">
    <property type="component" value="Unassembled WGS sequence"/>
</dbReference>
<evidence type="ECO:0000313" key="2">
    <source>
        <dbReference type="EMBL" id="TNN85252.1"/>
    </source>
</evidence>
<name>A0A4Z2J731_9TELE</name>
<proteinExistence type="predicted"/>
<evidence type="ECO:0000313" key="3">
    <source>
        <dbReference type="Proteomes" id="UP000314294"/>
    </source>
</evidence>
<accession>A0A4Z2J731</accession>
<protein>
    <submittedName>
        <fullName evidence="2">Uncharacterized protein</fullName>
    </submittedName>
</protein>
<reference evidence="2 3" key="1">
    <citation type="submission" date="2019-03" db="EMBL/GenBank/DDBJ databases">
        <title>First draft genome of Liparis tanakae, snailfish: a comprehensive survey of snailfish specific genes.</title>
        <authorList>
            <person name="Kim W."/>
            <person name="Song I."/>
            <person name="Jeong J.-H."/>
            <person name="Kim D."/>
            <person name="Kim S."/>
            <person name="Ryu S."/>
            <person name="Song J.Y."/>
            <person name="Lee S.K."/>
        </authorList>
    </citation>
    <scope>NUCLEOTIDE SEQUENCE [LARGE SCALE GENOMIC DNA]</scope>
    <source>
        <tissue evidence="2">Muscle</tissue>
    </source>
</reference>
<feature type="region of interest" description="Disordered" evidence="1">
    <location>
        <begin position="1"/>
        <end position="40"/>
    </location>
</feature>
<dbReference type="AlphaFoldDB" id="A0A4Z2J731"/>
<feature type="compositionally biased region" description="Basic and acidic residues" evidence="1">
    <location>
        <begin position="27"/>
        <end position="38"/>
    </location>
</feature>
<comment type="caution">
    <text evidence="2">The sequence shown here is derived from an EMBL/GenBank/DDBJ whole genome shotgun (WGS) entry which is preliminary data.</text>
</comment>
<keyword evidence="3" id="KW-1185">Reference proteome</keyword>
<sequence length="106" mass="11984">MLHSLLVVAGDDEADELSSGRRKGKRDTHDFELAERATRTPRRRYTRDRFFVAVCNGPAYTMALNPAGGPQSISSITPETRNSETDLELWFRCSLTHLTLEISMIE</sequence>
<organism evidence="2 3">
    <name type="scientific">Liparis tanakae</name>
    <name type="common">Tanaka's snailfish</name>
    <dbReference type="NCBI Taxonomy" id="230148"/>
    <lineage>
        <taxon>Eukaryota</taxon>
        <taxon>Metazoa</taxon>
        <taxon>Chordata</taxon>
        <taxon>Craniata</taxon>
        <taxon>Vertebrata</taxon>
        <taxon>Euteleostomi</taxon>
        <taxon>Actinopterygii</taxon>
        <taxon>Neopterygii</taxon>
        <taxon>Teleostei</taxon>
        <taxon>Neoteleostei</taxon>
        <taxon>Acanthomorphata</taxon>
        <taxon>Eupercaria</taxon>
        <taxon>Perciformes</taxon>
        <taxon>Cottioidei</taxon>
        <taxon>Cottales</taxon>
        <taxon>Liparidae</taxon>
        <taxon>Liparis</taxon>
    </lineage>
</organism>
<dbReference type="EMBL" id="SRLO01000022">
    <property type="protein sequence ID" value="TNN85252.1"/>
    <property type="molecule type" value="Genomic_DNA"/>
</dbReference>
<evidence type="ECO:0000256" key="1">
    <source>
        <dbReference type="SAM" id="MobiDB-lite"/>
    </source>
</evidence>